<dbReference type="Pfam" id="PF18899">
    <property type="entry name" value="DUF5655"/>
    <property type="match status" value="1"/>
</dbReference>
<evidence type="ECO:0000313" key="2">
    <source>
        <dbReference type="EMBL" id="GIH27838.1"/>
    </source>
</evidence>
<accession>A0A919QHS8</accession>
<name>A0A919QHS8_9ACTN</name>
<dbReference type="AlphaFoldDB" id="A0A919QHS8"/>
<organism evidence="2 3">
    <name type="scientific">Acrocarpospora phusangensis</name>
    <dbReference type="NCBI Taxonomy" id="1070424"/>
    <lineage>
        <taxon>Bacteria</taxon>
        <taxon>Bacillati</taxon>
        <taxon>Actinomycetota</taxon>
        <taxon>Actinomycetes</taxon>
        <taxon>Streptosporangiales</taxon>
        <taxon>Streptosporangiaceae</taxon>
        <taxon>Acrocarpospora</taxon>
    </lineage>
</organism>
<feature type="domain" description="DUF5655" evidence="1">
    <location>
        <begin position="37"/>
        <end position="145"/>
    </location>
</feature>
<proteinExistence type="predicted"/>
<keyword evidence="3" id="KW-1185">Reference proteome</keyword>
<dbReference type="Proteomes" id="UP000640052">
    <property type="component" value="Unassembled WGS sequence"/>
</dbReference>
<reference evidence="2" key="1">
    <citation type="submission" date="2021-01" db="EMBL/GenBank/DDBJ databases">
        <title>Whole genome shotgun sequence of Acrocarpospora phusangensis NBRC 108782.</title>
        <authorList>
            <person name="Komaki H."/>
            <person name="Tamura T."/>
        </authorList>
    </citation>
    <scope>NUCLEOTIDE SEQUENCE</scope>
    <source>
        <strain evidence="2">NBRC 108782</strain>
    </source>
</reference>
<gene>
    <name evidence="2" type="ORF">Aph01nite_61480</name>
</gene>
<evidence type="ECO:0000313" key="3">
    <source>
        <dbReference type="Proteomes" id="UP000640052"/>
    </source>
</evidence>
<protein>
    <recommendedName>
        <fullName evidence="1">DUF5655 domain-containing protein</fullName>
    </recommendedName>
</protein>
<sequence>MAERKDLQAPRDRTLFGVTPVTLSAIVRPMSERIWTIDDHLTDKPEEFVALYHQFIDLAKACGPFTYAISKGMITLKGIRRGFAGARPDARGLRGYMDLQRVVEDPRITNASPYTKRLFVHAFRITRPDQLDDEFAGWMREAYDVGQGYHLRQPPPPAPGEIR</sequence>
<evidence type="ECO:0000259" key="1">
    <source>
        <dbReference type="Pfam" id="PF18899"/>
    </source>
</evidence>
<comment type="caution">
    <text evidence="2">The sequence shown here is derived from an EMBL/GenBank/DDBJ whole genome shotgun (WGS) entry which is preliminary data.</text>
</comment>
<dbReference type="InterPro" id="IPR043714">
    <property type="entry name" value="DUF5655"/>
</dbReference>
<dbReference type="EMBL" id="BOOA01000065">
    <property type="protein sequence ID" value="GIH27838.1"/>
    <property type="molecule type" value="Genomic_DNA"/>
</dbReference>